<proteinExistence type="predicted"/>
<organism evidence="1 2">
    <name type="scientific">Bacillus thuringiensis</name>
    <dbReference type="NCBI Taxonomy" id="1428"/>
    <lineage>
        <taxon>Bacteria</taxon>
        <taxon>Bacillati</taxon>
        <taxon>Bacillota</taxon>
        <taxon>Bacilli</taxon>
        <taxon>Bacillales</taxon>
        <taxon>Bacillaceae</taxon>
        <taxon>Bacillus</taxon>
        <taxon>Bacillus cereus group</taxon>
    </lineage>
</organism>
<evidence type="ECO:0000313" key="2">
    <source>
        <dbReference type="Proteomes" id="UP000195991"/>
    </source>
</evidence>
<gene>
    <name evidence="1" type="ORF">BTT61001_01217</name>
</gene>
<sequence length="8" mass="977">MAKEANWK</sequence>
<evidence type="ECO:0000313" key="1">
    <source>
        <dbReference type="EMBL" id="SCC04598.1"/>
    </source>
</evidence>
<name>A0A1C4BD44_BACTU</name>
<accession>A0A1C4BD44</accession>
<dbReference type="Proteomes" id="UP000195991">
    <property type="component" value="Unassembled WGS sequence"/>
</dbReference>
<dbReference type="EMBL" id="FMBI01000024">
    <property type="protein sequence ID" value="SCC04598.1"/>
    <property type="molecule type" value="Genomic_DNA"/>
</dbReference>
<reference evidence="1 2" key="1">
    <citation type="submission" date="2016-08" db="EMBL/GenBank/DDBJ databases">
        <authorList>
            <person name="Seilhamer J.J."/>
        </authorList>
    </citation>
    <scope>NUCLEOTIDE SEQUENCE [LARGE SCALE GENOMIC DNA]</scope>
    <source>
        <strain evidence="1 2">IEBC_T61001</strain>
    </source>
</reference>
<protein>
    <submittedName>
        <fullName evidence="1">Uncharacterized protein</fullName>
    </submittedName>
</protein>